<feature type="domain" description="DinB-like" evidence="5">
    <location>
        <begin position="10"/>
        <end position="147"/>
    </location>
</feature>
<evidence type="ECO:0000256" key="3">
    <source>
        <dbReference type="ARBA" id="ARBA00037882"/>
    </source>
</evidence>
<dbReference type="Pfam" id="PF12867">
    <property type="entry name" value="DinB_2"/>
    <property type="match status" value="1"/>
</dbReference>
<dbReference type="InterPro" id="IPR016187">
    <property type="entry name" value="CTDL_fold"/>
</dbReference>
<protein>
    <submittedName>
        <fullName evidence="6">Ergothioneine biosynthesis protein EgtB</fullName>
    </submittedName>
</protein>
<dbReference type="InterPro" id="IPR005532">
    <property type="entry name" value="SUMF_dom"/>
</dbReference>
<dbReference type="NCBIfam" id="TIGR03440">
    <property type="entry name" value="egtB_TIGR03440"/>
    <property type="match status" value="1"/>
</dbReference>
<reference evidence="6 7" key="1">
    <citation type="submission" date="2023-10" db="EMBL/GenBank/DDBJ databases">
        <title>Two novel species belonging to the OM43/NOR5 clade.</title>
        <authorList>
            <person name="Park M."/>
        </authorList>
    </citation>
    <scope>NUCLEOTIDE SEQUENCE [LARGE SCALE GENOMIC DNA]</scope>
    <source>
        <strain evidence="6 7">IMCC45268</strain>
    </source>
</reference>
<evidence type="ECO:0000313" key="7">
    <source>
        <dbReference type="Proteomes" id="UP001626549"/>
    </source>
</evidence>
<feature type="domain" description="Sulfatase-modifying factor enzyme-like" evidence="4">
    <location>
        <begin position="186"/>
        <end position="423"/>
    </location>
</feature>
<dbReference type="Proteomes" id="UP001626549">
    <property type="component" value="Chromosome"/>
</dbReference>
<proteinExistence type="predicted"/>
<keyword evidence="1" id="KW-0560">Oxidoreductase</keyword>
<dbReference type="InterPro" id="IPR042095">
    <property type="entry name" value="SUMF_sf"/>
</dbReference>
<comment type="pathway">
    <text evidence="3">Amino-acid biosynthesis; ergothioneine biosynthesis.</text>
</comment>
<dbReference type="Pfam" id="PF03781">
    <property type="entry name" value="FGE-sulfatase"/>
    <property type="match status" value="1"/>
</dbReference>
<accession>A0ABZ0IEM3</accession>
<dbReference type="Gene3D" id="3.90.1580.10">
    <property type="entry name" value="paralog of FGE (formylglycine-generating enzyme)"/>
    <property type="match status" value="1"/>
</dbReference>
<keyword evidence="2" id="KW-0408">Iron</keyword>
<organism evidence="6 7">
    <name type="scientific">Congregibacter brevis</name>
    <dbReference type="NCBI Taxonomy" id="3081201"/>
    <lineage>
        <taxon>Bacteria</taxon>
        <taxon>Pseudomonadati</taxon>
        <taxon>Pseudomonadota</taxon>
        <taxon>Gammaproteobacteria</taxon>
        <taxon>Cellvibrionales</taxon>
        <taxon>Halieaceae</taxon>
        <taxon>Congregibacter</taxon>
    </lineage>
</organism>
<evidence type="ECO:0000256" key="1">
    <source>
        <dbReference type="ARBA" id="ARBA00023002"/>
    </source>
</evidence>
<name>A0ABZ0IEM3_9GAMM</name>
<dbReference type="InterPro" id="IPR051043">
    <property type="entry name" value="Sulfatase_Mod_Factor_Kinase"/>
</dbReference>
<evidence type="ECO:0000256" key="2">
    <source>
        <dbReference type="ARBA" id="ARBA00023004"/>
    </source>
</evidence>
<dbReference type="InterPro" id="IPR034660">
    <property type="entry name" value="DinB/YfiT-like"/>
</dbReference>
<evidence type="ECO:0000259" key="4">
    <source>
        <dbReference type="Pfam" id="PF03781"/>
    </source>
</evidence>
<dbReference type="InterPro" id="IPR017806">
    <property type="entry name" value="EgtB"/>
</dbReference>
<evidence type="ECO:0000259" key="5">
    <source>
        <dbReference type="Pfam" id="PF12867"/>
    </source>
</evidence>
<gene>
    <name evidence="6" type="primary">egtB</name>
    <name evidence="6" type="ORF">R0137_00835</name>
</gene>
<dbReference type="SUPFAM" id="SSF109854">
    <property type="entry name" value="DinB/YfiT-like putative metalloenzymes"/>
    <property type="match status" value="1"/>
</dbReference>
<dbReference type="RefSeq" id="WP_407327818.1">
    <property type="nucleotide sequence ID" value="NZ_CP136865.1"/>
</dbReference>
<dbReference type="SUPFAM" id="SSF56436">
    <property type="entry name" value="C-type lectin-like"/>
    <property type="match status" value="1"/>
</dbReference>
<evidence type="ECO:0000313" key="6">
    <source>
        <dbReference type="EMBL" id="WOJ97133.1"/>
    </source>
</evidence>
<keyword evidence="7" id="KW-1185">Reference proteome</keyword>
<dbReference type="PANTHER" id="PTHR23150">
    <property type="entry name" value="SULFATASE MODIFYING FACTOR 1, 2"/>
    <property type="match status" value="1"/>
</dbReference>
<dbReference type="PANTHER" id="PTHR23150:SF36">
    <property type="entry name" value="HERCYNINE OXYGENASE"/>
    <property type="match status" value="1"/>
</dbReference>
<sequence>MSTDSISDRFVATRQRFLAICQPLELEDYGLQAAEFASPPKWHLAHTTWFFETFLLKPFVPGYQSLESLYEVLFNSYYNGIGNQHPRGQRGLLSRPSLQDVFAYREHVDHAMLSLLATVDDREDRQEAEELIARTVLGIEHERQHQELFFTDIKFSLGANPLYPRYVAGDVNAQIPTAPVSWTAFDGGLIEIGYEGSDFCFDNELPRHRTYIESFELANRLVTNGEYQAFIDDGGYERPELWLADGWATVQREKWGGPLHWLDSGGQQLEFTLMGLQQRAAAIPVAHVSGYEADAYARWAGVRLPTEAEWEHVAAMSYGLDRNQATSQDSARAALCHPEAAAGEDLQQLYGACWQWTQTAYSPYPGFAPSAGAIGEYNGKFMSNQWVLRGGSCVTPPSQARPTYRNFFYPQDRWQFSGIRLAR</sequence>
<dbReference type="EMBL" id="CP136865">
    <property type="protein sequence ID" value="WOJ97133.1"/>
    <property type="molecule type" value="Genomic_DNA"/>
</dbReference>
<dbReference type="InterPro" id="IPR024775">
    <property type="entry name" value="DinB-like"/>
</dbReference>